<feature type="signal peptide" evidence="1">
    <location>
        <begin position="1"/>
        <end position="18"/>
    </location>
</feature>
<dbReference type="Proteomes" id="UP000199701">
    <property type="component" value="Unassembled WGS sequence"/>
</dbReference>
<dbReference type="RefSeq" id="WP_092458473.1">
    <property type="nucleotide sequence ID" value="NZ_FOJI01000036.1"/>
</dbReference>
<organism evidence="2 3">
    <name type="scientific">[Clostridium] fimetarium</name>
    <dbReference type="NCBI Taxonomy" id="99656"/>
    <lineage>
        <taxon>Bacteria</taxon>
        <taxon>Bacillati</taxon>
        <taxon>Bacillota</taxon>
        <taxon>Clostridia</taxon>
        <taxon>Lachnospirales</taxon>
        <taxon>Lachnospiraceae</taxon>
    </lineage>
</organism>
<evidence type="ECO:0000256" key="1">
    <source>
        <dbReference type="SAM" id="SignalP"/>
    </source>
</evidence>
<dbReference type="AlphaFoldDB" id="A0A1I0RY93"/>
<proteinExistence type="predicted"/>
<evidence type="ECO:0000313" key="2">
    <source>
        <dbReference type="EMBL" id="SEW46625.1"/>
    </source>
</evidence>
<feature type="chain" id="PRO_5038398348" description="Lipoprotein" evidence="1">
    <location>
        <begin position="19"/>
        <end position="245"/>
    </location>
</feature>
<dbReference type="OrthoDB" id="9910798at2"/>
<dbReference type="EMBL" id="FOJI01000036">
    <property type="protein sequence ID" value="SEW46625.1"/>
    <property type="molecule type" value="Genomic_DNA"/>
</dbReference>
<evidence type="ECO:0008006" key="4">
    <source>
        <dbReference type="Google" id="ProtNLM"/>
    </source>
</evidence>
<evidence type="ECO:0000313" key="3">
    <source>
        <dbReference type="Proteomes" id="UP000199701"/>
    </source>
</evidence>
<dbReference type="STRING" id="99656.SAMN05421659_1367"/>
<name>A0A1I0RY93_9FIRM</name>
<reference evidence="2 3" key="1">
    <citation type="submission" date="2016-10" db="EMBL/GenBank/DDBJ databases">
        <authorList>
            <person name="de Groot N.N."/>
        </authorList>
    </citation>
    <scope>NUCLEOTIDE SEQUENCE [LARGE SCALE GENOMIC DNA]</scope>
    <source>
        <strain evidence="2 3">DSM 9179</strain>
    </source>
</reference>
<protein>
    <recommendedName>
        <fullName evidence="4">Lipoprotein</fullName>
    </recommendedName>
</protein>
<keyword evidence="1" id="KW-0732">Signal</keyword>
<keyword evidence="3" id="KW-1185">Reference proteome</keyword>
<dbReference type="PROSITE" id="PS51257">
    <property type="entry name" value="PROKAR_LIPOPROTEIN"/>
    <property type="match status" value="1"/>
</dbReference>
<gene>
    <name evidence="2" type="ORF">SAMN05421659_1367</name>
</gene>
<sequence>MKKITSVILLSILIFVLAGCNLEGDKGTGKLKDVEAYMNAKTNDKVTEVELINTETIPEQLNDHEFNLDGAVFYNGKDEITPEHNEKTFRAFSKKLDSYVFLTFNEYSKQYNMIQNYYISEEKQGALELTSLLQDIMKTNQIRIKTLSYSKFTHEKTDLNDVYKLPSDYDISNYTHLVPLWIVVTVDSSANDIRSIKNKIQDSINTMKEYISIDIKTSDFKTITFFKDGHALIYDSGDGGLKSDF</sequence>
<accession>A0A1I0RY93</accession>